<dbReference type="Proteomes" id="UP000233556">
    <property type="component" value="Unassembled WGS sequence"/>
</dbReference>
<protein>
    <recommendedName>
        <fullName evidence="3">Rna-directed dna polymerase from mobile element jockey-like</fullName>
    </recommendedName>
</protein>
<sequence length="147" mass="16264">MTPSWLGVLGLLEGRKALQRDLDRLDQWAKATGMWFNKAKCQVLHLGHTSPMQCYSLGEKWLESCPAEKDLGLLVNSQLNMSQHCAQVAKVACSILACNRNSVQQDLGSDHPPVLGPDEAPPRLLCPVLGPSLQKTLRCWSVFREGQ</sequence>
<reference evidence="2" key="2">
    <citation type="submission" date="2017-12" db="EMBL/GenBank/DDBJ databases">
        <title>Genome sequence of the Bar-tailed Godwit (Limosa lapponica baueri).</title>
        <authorList>
            <person name="Lima N.C.B."/>
            <person name="Parody-Merino A.M."/>
            <person name="Battley P.F."/>
            <person name="Fidler A.E."/>
            <person name="Prosdocimi F."/>
        </authorList>
    </citation>
    <scope>NUCLEOTIDE SEQUENCE [LARGE SCALE GENOMIC DNA]</scope>
</reference>
<dbReference type="PANTHER" id="PTHR33332">
    <property type="entry name" value="REVERSE TRANSCRIPTASE DOMAIN-CONTAINING PROTEIN"/>
    <property type="match status" value="1"/>
</dbReference>
<gene>
    <name evidence="1" type="ORF">llap_10842</name>
</gene>
<evidence type="ECO:0008006" key="3">
    <source>
        <dbReference type="Google" id="ProtNLM"/>
    </source>
</evidence>
<dbReference type="AlphaFoldDB" id="A0A2I0TYK3"/>
<dbReference type="EMBL" id="KZ506640">
    <property type="protein sequence ID" value="PKU38849.1"/>
    <property type="molecule type" value="Genomic_DNA"/>
</dbReference>
<dbReference type="OrthoDB" id="9399825at2759"/>
<reference evidence="2" key="1">
    <citation type="submission" date="2017-11" db="EMBL/GenBank/DDBJ databases">
        <authorList>
            <person name="Lima N.C."/>
            <person name="Parody-Merino A.M."/>
            <person name="Battley P.F."/>
            <person name="Fidler A.E."/>
            <person name="Prosdocimi F."/>
        </authorList>
    </citation>
    <scope>NUCLEOTIDE SEQUENCE [LARGE SCALE GENOMIC DNA]</scope>
</reference>
<keyword evidence="2" id="KW-1185">Reference proteome</keyword>
<proteinExistence type="predicted"/>
<evidence type="ECO:0000313" key="1">
    <source>
        <dbReference type="EMBL" id="PKU38849.1"/>
    </source>
</evidence>
<name>A0A2I0TYK3_LIMLA</name>
<accession>A0A2I0TYK3</accession>
<organism evidence="1 2">
    <name type="scientific">Limosa lapponica baueri</name>
    <dbReference type="NCBI Taxonomy" id="1758121"/>
    <lineage>
        <taxon>Eukaryota</taxon>
        <taxon>Metazoa</taxon>
        <taxon>Chordata</taxon>
        <taxon>Craniata</taxon>
        <taxon>Vertebrata</taxon>
        <taxon>Euteleostomi</taxon>
        <taxon>Archelosauria</taxon>
        <taxon>Archosauria</taxon>
        <taxon>Dinosauria</taxon>
        <taxon>Saurischia</taxon>
        <taxon>Theropoda</taxon>
        <taxon>Coelurosauria</taxon>
        <taxon>Aves</taxon>
        <taxon>Neognathae</taxon>
        <taxon>Neoaves</taxon>
        <taxon>Charadriiformes</taxon>
        <taxon>Scolopacidae</taxon>
        <taxon>Limosa</taxon>
    </lineage>
</organism>
<evidence type="ECO:0000313" key="2">
    <source>
        <dbReference type="Proteomes" id="UP000233556"/>
    </source>
</evidence>